<dbReference type="PANTHER" id="PTHR32089:SF120">
    <property type="entry name" value="METHYL-ACCEPTING CHEMOTAXIS PROTEIN TLPQ"/>
    <property type="match status" value="1"/>
</dbReference>
<sequence length="638" mass="68400">MSRWFTQRLGNMSVSLKLGIGFGLVLLLTLLITATGWSSVKAVIERGDKLGMISQISERTMDLRTARMVYETQYTAEAATAVMTALDKLDADLKTAQSMVKGVGDLKLMDAQAQAAGEYRRAFGDMTKAIQTREASRANLGNTADAAVDVVKKIEEALIQHDNILQFNSAVDVSKQIQQARFQVRGYTFSGKPDFEKNATAAIDEAIVGVNTLAGDVSSQYIPQLQKANLALKGYRDAVGQYRDAQLVSVQALAKMTELGQQLLDNSEQLNSSQNAKRDADTRQAQSTLGIATVVALILGVLAAWIITRQITVPLGQTLVAVERVASGDLTHNLSVDRRDELGQLQGSIQRMTVELRQLISGIGEGVTQIASAAEELSAVTEQTSAGVNSQKVETDQVATAMHEMTATVQEVARNAEEASEAAVAADLQAREGDKVVNEAIAQIERLATEVGHSTEAMAELKRESDKIGSVLDVIKSVAQQTNLLALNAAIEAARAGEAGRGFAVVADEVRSLAQRTQKSTEEIEELISGLQNGTRQVATIMDNSRELTVSSVELTRRAGTSLESITRTVSAIQSMNQQIAAAAEEQSATAEEINRSVLNVRDVSEQTSAASEQTAASSVELARLGSHLQALVGRFRV</sequence>
<dbReference type="Pfam" id="PF00015">
    <property type="entry name" value="MCPsignal"/>
    <property type="match status" value="1"/>
</dbReference>
<keyword evidence="7 12" id="KW-0472">Membrane</keyword>
<comment type="subcellular location">
    <subcellularLocation>
        <location evidence="1">Cell membrane</location>
        <topology evidence="1">Multi-pass membrane protein</topology>
    </subcellularLocation>
</comment>
<evidence type="ECO:0000259" key="13">
    <source>
        <dbReference type="PROSITE" id="PS50111"/>
    </source>
</evidence>
<feature type="transmembrane region" description="Helical" evidence="12">
    <location>
        <begin position="287"/>
        <end position="307"/>
    </location>
</feature>
<feature type="domain" description="HAMP" evidence="14">
    <location>
        <begin position="309"/>
        <end position="361"/>
    </location>
</feature>
<dbReference type="KEGG" id="pgg:FX982_01872"/>
<evidence type="ECO:0000256" key="10">
    <source>
        <dbReference type="PROSITE-ProRule" id="PRU00284"/>
    </source>
</evidence>
<evidence type="ECO:0000256" key="1">
    <source>
        <dbReference type="ARBA" id="ARBA00004651"/>
    </source>
</evidence>
<evidence type="ECO:0000256" key="7">
    <source>
        <dbReference type="ARBA" id="ARBA00023136"/>
    </source>
</evidence>
<evidence type="ECO:0000313" key="16">
    <source>
        <dbReference type="EMBL" id="QKF50926.1"/>
    </source>
</evidence>
<dbReference type="Gene3D" id="1.20.1440.210">
    <property type="match status" value="2"/>
</dbReference>
<dbReference type="Pfam" id="PF00672">
    <property type="entry name" value="HAMP"/>
    <property type="match status" value="1"/>
</dbReference>
<proteinExistence type="inferred from homology"/>
<feature type="domain" description="Methyl-accepting transducer" evidence="13">
    <location>
        <begin position="366"/>
        <end position="602"/>
    </location>
</feature>
<feature type="coiled-coil region" evidence="11">
    <location>
        <begin position="402"/>
        <end position="464"/>
    </location>
</feature>
<keyword evidence="3" id="KW-0488">Methylation</keyword>
<dbReference type="PROSITE" id="PS50111">
    <property type="entry name" value="CHEMOTAXIS_TRANSDUC_2"/>
    <property type="match status" value="1"/>
</dbReference>
<dbReference type="InterPro" id="IPR032255">
    <property type="entry name" value="HBM"/>
</dbReference>
<evidence type="ECO:0000256" key="11">
    <source>
        <dbReference type="SAM" id="Coils"/>
    </source>
</evidence>
<evidence type="ECO:0000256" key="4">
    <source>
        <dbReference type="ARBA" id="ARBA00022500"/>
    </source>
</evidence>
<dbReference type="InterPro" id="IPR003660">
    <property type="entry name" value="HAMP_dom"/>
</dbReference>
<organism evidence="16 17">
    <name type="scientific">Pseudomonas graminis</name>
    <dbReference type="NCBI Taxonomy" id="158627"/>
    <lineage>
        <taxon>Bacteria</taxon>
        <taxon>Pseudomonadati</taxon>
        <taxon>Pseudomonadota</taxon>
        <taxon>Gammaproteobacteria</taxon>
        <taxon>Pseudomonadales</taxon>
        <taxon>Pseudomonadaceae</taxon>
        <taxon>Pseudomonas</taxon>
    </lineage>
</organism>
<dbReference type="InterPro" id="IPR004089">
    <property type="entry name" value="MCPsignal_dom"/>
</dbReference>
<evidence type="ECO:0000256" key="2">
    <source>
        <dbReference type="ARBA" id="ARBA00022475"/>
    </source>
</evidence>
<evidence type="ECO:0000256" key="5">
    <source>
        <dbReference type="ARBA" id="ARBA00022692"/>
    </source>
</evidence>
<dbReference type="PROSITE" id="PS51753">
    <property type="entry name" value="HBM"/>
    <property type="match status" value="1"/>
</dbReference>
<dbReference type="FunFam" id="1.10.287.950:FF:000001">
    <property type="entry name" value="Methyl-accepting chemotaxis sensory transducer"/>
    <property type="match status" value="1"/>
</dbReference>
<dbReference type="SMART" id="SM00304">
    <property type="entry name" value="HAMP"/>
    <property type="match status" value="2"/>
</dbReference>
<protein>
    <submittedName>
        <fullName evidence="16">Methyl-accepting chemotaxis protein McpQ</fullName>
    </submittedName>
</protein>
<dbReference type="GO" id="GO:0004888">
    <property type="term" value="F:transmembrane signaling receptor activity"/>
    <property type="evidence" value="ECO:0007669"/>
    <property type="project" value="InterPro"/>
</dbReference>
<evidence type="ECO:0000313" key="17">
    <source>
        <dbReference type="Proteomes" id="UP000501989"/>
    </source>
</evidence>
<gene>
    <name evidence="16" type="ORF">FX982_01872</name>
</gene>
<dbReference type="PROSITE" id="PS50885">
    <property type="entry name" value="HAMP"/>
    <property type="match status" value="1"/>
</dbReference>
<dbReference type="InterPro" id="IPR004090">
    <property type="entry name" value="Chemotax_Me-accpt_rcpt"/>
</dbReference>
<evidence type="ECO:0000259" key="15">
    <source>
        <dbReference type="PROSITE" id="PS51753"/>
    </source>
</evidence>
<dbReference type="CDD" id="cd11386">
    <property type="entry name" value="MCP_signal"/>
    <property type="match status" value="1"/>
</dbReference>
<dbReference type="GO" id="GO:0006935">
    <property type="term" value="P:chemotaxis"/>
    <property type="evidence" value="ECO:0007669"/>
    <property type="project" value="UniProtKB-KW"/>
</dbReference>
<keyword evidence="5 12" id="KW-0812">Transmembrane</keyword>
<keyword evidence="2" id="KW-1003">Cell membrane</keyword>
<name>A0A6M8MGA4_9PSED</name>
<keyword evidence="8 10" id="KW-0807">Transducer</keyword>
<dbReference type="RefSeq" id="WP_172610431.1">
    <property type="nucleotide sequence ID" value="NZ_CP053746.1"/>
</dbReference>
<dbReference type="GO" id="GO:0005886">
    <property type="term" value="C:plasma membrane"/>
    <property type="evidence" value="ECO:0007669"/>
    <property type="project" value="UniProtKB-SubCell"/>
</dbReference>
<evidence type="ECO:0000256" key="3">
    <source>
        <dbReference type="ARBA" id="ARBA00022481"/>
    </source>
</evidence>
<dbReference type="GO" id="GO:0007165">
    <property type="term" value="P:signal transduction"/>
    <property type="evidence" value="ECO:0007669"/>
    <property type="project" value="UniProtKB-KW"/>
</dbReference>
<evidence type="ECO:0000256" key="12">
    <source>
        <dbReference type="SAM" id="Phobius"/>
    </source>
</evidence>
<feature type="transmembrane region" description="Helical" evidence="12">
    <location>
        <begin position="20"/>
        <end position="44"/>
    </location>
</feature>
<keyword evidence="6 12" id="KW-1133">Transmembrane helix</keyword>
<keyword evidence="11" id="KW-0175">Coiled coil</keyword>
<evidence type="ECO:0000256" key="9">
    <source>
        <dbReference type="ARBA" id="ARBA00029447"/>
    </source>
</evidence>
<feature type="domain" description="HBM" evidence="15">
    <location>
        <begin position="45"/>
        <end position="282"/>
    </location>
</feature>
<keyword evidence="17" id="KW-1185">Reference proteome</keyword>
<dbReference type="AlphaFoldDB" id="A0A6M8MGA4"/>
<dbReference type="Pfam" id="PF16591">
    <property type="entry name" value="HBM"/>
    <property type="match status" value="1"/>
</dbReference>
<dbReference type="SMART" id="SM01358">
    <property type="entry name" value="HBM"/>
    <property type="match status" value="1"/>
</dbReference>
<dbReference type="PANTHER" id="PTHR32089">
    <property type="entry name" value="METHYL-ACCEPTING CHEMOTAXIS PROTEIN MCPB"/>
    <property type="match status" value="1"/>
</dbReference>
<dbReference type="EMBL" id="CP053746">
    <property type="protein sequence ID" value="QKF50926.1"/>
    <property type="molecule type" value="Genomic_DNA"/>
</dbReference>
<evidence type="ECO:0000256" key="8">
    <source>
        <dbReference type="ARBA" id="ARBA00023224"/>
    </source>
</evidence>
<accession>A0A6M8MGA4</accession>
<comment type="similarity">
    <text evidence="9">Belongs to the methyl-accepting chemotaxis (MCP) protein family.</text>
</comment>
<evidence type="ECO:0000256" key="6">
    <source>
        <dbReference type="ARBA" id="ARBA00022989"/>
    </source>
</evidence>
<dbReference type="SUPFAM" id="SSF58104">
    <property type="entry name" value="Methyl-accepting chemotaxis protein (MCP) signaling domain"/>
    <property type="match status" value="1"/>
</dbReference>
<dbReference type="Gene3D" id="1.10.287.950">
    <property type="entry name" value="Methyl-accepting chemotaxis protein"/>
    <property type="match status" value="1"/>
</dbReference>
<dbReference type="PRINTS" id="PR00260">
    <property type="entry name" value="CHEMTRNSDUCR"/>
</dbReference>
<keyword evidence="4" id="KW-0145">Chemotaxis</keyword>
<dbReference type="CDD" id="cd06225">
    <property type="entry name" value="HAMP"/>
    <property type="match status" value="1"/>
</dbReference>
<dbReference type="SMART" id="SM00283">
    <property type="entry name" value="MA"/>
    <property type="match status" value="1"/>
</dbReference>
<dbReference type="Proteomes" id="UP000501989">
    <property type="component" value="Chromosome"/>
</dbReference>
<reference evidence="17" key="1">
    <citation type="submission" date="2019-12" db="EMBL/GenBank/DDBJ databases">
        <title>Endophytic bacteria associated with Panax ginseng seedlings.</title>
        <authorList>
            <person name="Park J.M."/>
            <person name="Shin R."/>
            <person name="Jo S.H."/>
        </authorList>
    </citation>
    <scope>NUCLEOTIDE SEQUENCE [LARGE SCALE GENOMIC DNA]</scope>
    <source>
        <strain evidence="17">PgKB30</strain>
    </source>
</reference>
<evidence type="ECO:0000259" key="14">
    <source>
        <dbReference type="PROSITE" id="PS50885"/>
    </source>
</evidence>